<reference evidence="1" key="2">
    <citation type="journal article" date="2015" name="Data Brief">
        <title>Shoot transcriptome of the giant reed, Arundo donax.</title>
        <authorList>
            <person name="Barrero R.A."/>
            <person name="Guerrero F.D."/>
            <person name="Moolhuijzen P."/>
            <person name="Goolsby J.A."/>
            <person name="Tidwell J."/>
            <person name="Bellgard S.E."/>
            <person name="Bellgard M.I."/>
        </authorList>
    </citation>
    <scope>NUCLEOTIDE SEQUENCE</scope>
    <source>
        <tissue evidence="1">Shoot tissue taken approximately 20 cm above the soil surface</tissue>
    </source>
</reference>
<dbReference type="AlphaFoldDB" id="A0A0A9C9Q2"/>
<reference evidence="1" key="1">
    <citation type="submission" date="2014-09" db="EMBL/GenBank/DDBJ databases">
        <authorList>
            <person name="Magalhaes I.L.F."/>
            <person name="Oliveira U."/>
            <person name="Santos F.R."/>
            <person name="Vidigal T.H.D.A."/>
            <person name="Brescovit A.D."/>
            <person name="Santos A.J."/>
        </authorList>
    </citation>
    <scope>NUCLEOTIDE SEQUENCE</scope>
    <source>
        <tissue evidence="1">Shoot tissue taken approximately 20 cm above the soil surface</tissue>
    </source>
</reference>
<proteinExistence type="predicted"/>
<protein>
    <submittedName>
        <fullName evidence="1">Uncharacterized protein</fullName>
    </submittedName>
</protein>
<accession>A0A0A9C9Q2</accession>
<evidence type="ECO:0000313" key="1">
    <source>
        <dbReference type="EMBL" id="JAD72316.1"/>
    </source>
</evidence>
<organism evidence="1">
    <name type="scientific">Arundo donax</name>
    <name type="common">Giant reed</name>
    <name type="synonym">Donax arundinaceus</name>
    <dbReference type="NCBI Taxonomy" id="35708"/>
    <lineage>
        <taxon>Eukaryota</taxon>
        <taxon>Viridiplantae</taxon>
        <taxon>Streptophyta</taxon>
        <taxon>Embryophyta</taxon>
        <taxon>Tracheophyta</taxon>
        <taxon>Spermatophyta</taxon>
        <taxon>Magnoliopsida</taxon>
        <taxon>Liliopsida</taxon>
        <taxon>Poales</taxon>
        <taxon>Poaceae</taxon>
        <taxon>PACMAD clade</taxon>
        <taxon>Arundinoideae</taxon>
        <taxon>Arundineae</taxon>
        <taxon>Arundo</taxon>
    </lineage>
</organism>
<sequence>MRSPFAGRTLRRRSLVTLSSSSPFSV</sequence>
<dbReference type="EMBL" id="GBRH01225579">
    <property type="protein sequence ID" value="JAD72316.1"/>
    <property type="molecule type" value="Transcribed_RNA"/>
</dbReference>
<name>A0A0A9C9Q2_ARUDO</name>